<comment type="caution">
    <text evidence="1">The sequence shown here is derived from an EMBL/GenBank/DDBJ whole genome shotgun (WGS) entry which is preliminary data.</text>
</comment>
<organism evidence="1 2">
    <name type="scientific">Catharanthus roseus</name>
    <name type="common">Madagascar periwinkle</name>
    <name type="synonym">Vinca rosea</name>
    <dbReference type="NCBI Taxonomy" id="4058"/>
    <lineage>
        <taxon>Eukaryota</taxon>
        <taxon>Viridiplantae</taxon>
        <taxon>Streptophyta</taxon>
        <taxon>Embryophyta</taxon>
        <taxon>Tracheophyta</taxon>
        <taxon>Spermatophyta</taxon>
        <taxon>Magnoliopsida</taxon>
        <taxon>eudicotyledons</taxon>
        <taxon>Gunneridae</taxon>
        <taxon>Pentapetalae</taxon>
        <taxon>asterids</taxon>
        <taxon>lamiids</taxon>
        <taxon>Gentianales</taxon>
        <taxon>Apocynaceae</taxon>
        <taxon>Rauvolfioideae</taxon>
        <taxon>Vinceae</taxon>
        <taxon>Catharanthinae</taxon>
        <taxon>Catharanthus</taxon>
    </lineage>
</organism>
<proteinExistence type="predicted"/>
<protein>
    <submittedName>
        <fullName evidence="1">Uncharacterized protein</fullName>
    </submittedName>
</protein>
<sequence length="101" mass="11139">MGAVVNSGYDHVFESVRRLYCTWLVPSTRASSDGVDDSDLGEWIHLKRGIDRRGCGLIGLRGHCIMLCVGVQPPCGESGGARHRGWSQSRFDFLDALETLM</sequence>
<accession>A0ACC0BYM1</accession>
<dbReference type="Proteomes" id="UP001060085">
    <property type="component" value="Linkage Group LG02"/>
</dbReference>
<evidence type="ECO:0000313" key="1">
    <source>
        <dbReference type="EMBL" id="KAI5677776.1"/>
    </source>
</evidence>
<keyword evidence="2" id="KW-1185">Reference proteome</keyword>
<evidence type="ECO:0000313" key="2">
    <source>
        <dbReference type="Proteomes" id="UP001060085"/>
    </source>
</evidence>
<name>A0ACC0BYM1_CATRO</name>
<reference evidence="2" key="1">
    <citation type="journal article" date="2023" name="Nat. Plants">
        <title>Single-cell RNA sequencing provides a high-resolution roadmap for understanding the multicellular compartmentation of specialized metabolism.</title>
        <authorList>
            <person name="Sun S."/>
            <person name="Shen X."/>
            <person name="Li Y."/>
            <person name="Li Y."/>
            <person name="Wang S."/>
            <person name="Li R."/>
            <person name="Zhang H."/>
            <person name="Shen G."/>
            <person name="Guo B."/>
            <person name="Wei J."/>
            <person name="Xu J."/>
            <person name="St-Pierre B."/>
            <person name="Chen S."/>
            <person name="Sun C."/>
        </authorList>
    </citation>
    <scope>NUCLEOTIDE SEQUENCE [LARGE SCALE GENOMIC DNA]</scope>
</reference>
<gene>
    <name evidence="1" type="ORF">M9H77_08726</name>
</gene>
<dbReference type="EMBL" id="CM044702">
    <property type="protein sequence ID" value="KAI5677776.1"/>
    <property type="molecule type" value="Genomic_DNA"/>
</dbReference>